<dbReference type="EC" id="2.4.1.15" evidence="2"/>
<name>A0A170ULP0_TRIIF</name>
<evidence type="ECO:0000313" key="2">
    <source>
        <dbReference type="EMBL" id="JAR95956.1"/>
    </source>
</evidence>
<reference evidence="2" key="1">
    <citation type="submission" date="2016-04" db="EMBL/GenBank/DDBJ databases">
        <authorList>
            <person name="Calderon-Fernandez G.M.Sr."/>
        </authorList>
    </citation>
    <scope>NUCLEOTIDE SEQUENCE</scope>
    <source>
        <strain evidence="2">Int1</strain>
        <tissue evidence="2">Integument</tissue>
    </source>
</reference>
<organism evidence="2">
    <name type="scientific">Triatoma infestans</name>
    <name type="common">Assassin bug</name>
    <dbReference type="NCBI Taxonomy" id="30076"/>
    <lineage>
        <taxon>Eukaryota</taxon>
        <taxon>Metazoa</taxon>
        <taxon>Ecdysozoa</taxon>
        <taxon>Arthropoda</taxon>
        <taxon>Hexapoda</taxon>
        <taxon>Insecta</taxon>
        <taxon>Pterygota</taxon>
        <taxon>Neoptera</taxon>
        <taxon>Paraneoptera</taxon>
        <taxon>Hemiptera</taxon>
        <taxon>Heteroptera</taxon>
        <taxon>Panheteroptera</taxon>
        <taxon>Cimicomorpha</taxon>
        <taxon>Reduviidae</taxon>
        <taxon>Triatominae</taxon>
        <taxon>Triatoma</taxon>
    </lineage>
</organism>
<keyword evidence="1" id="KW-0812">Transmembrane</keyword>
<keyword evidence="1" id="KW-0472">Membrane</keyword>
<keyword evidence="2" id="KW-0328">Glycosyltransferase</keyword>
<protein>
    <submittedName>
        <fullName evidence="2">Trehalose-6-phosphate synthase</fullName>
        <ecNumber evidence="2">2.4.1.15</ecNumber>
    </submittedName>
</protein>
<evidence type="ECO:0000256" key="1">
    <source>
        <dbReference type="SAM" id="Phobius"/>
    </source>
</evidence>
<feature type="transmembrane region" description="Helical" evidence="1">
    <location>
        <begin position="6"/>
        <end position="21"/>
    </location>
</feature>
<accession>A0A170ULP0</accession>
<keyword evidence="1" id="KW-1133">Transmembrane helix</keyword>
<dbReference type="AlphaFoldDB" id="A0A170ULP0"/>
<dbReference type="GO" id="GO:0003825">
    <property type="term" value="F:alpha,alpha-trehalose-phosphate synthase (UDP-forming) activity"/>
    <property type="evidence" value="ECO:0007669"/>
    <property type="project" value="UniProtKB-EC"/>
</dbReference>
<proteinExistence type="predicted"/>
<sequence>MFFFPIRHLNFVFLLCFFYCLI</sequence>
<keyword evidence="2" id="KW-0808">Transferase</keyword>
<reference evidence="2" key="2">
    <citation type="journal article" date="2017" name="J. Med. Entomol.">
        <title>Transcriptome Analysis of the Triatoma infestans (Hemiptera: Reduviidae) Integument.</title>
        <authorList>
            <person name="Calderon-Fernandez G.M."/>
            <person name="Moriconi D.E."/>
            <person name="Dulbecco A.B."/>
            <person name="Juarez M.P."/>
        </authorList>
    </citation>
    <scope>NUCLEOTIDE SEQUENCE</scope>
    <source>
        <strain evidence="2">Int1</strain>
        <tissue evidence="2">Integument</tissue>
    </source>
</reference>
<dbReference type="EMBL" id="GEMB01007424">
    <property type="protein sequence ID" value="JAR95956.1"/>
    <property type="molecule type" value="Transcribed_RNA"/>
</dbReference>